<reference evidence="2" key="1">
    <citation type="submission" date="2024-05" db="EMBL/GenBank/DDBJ databases">
        <title>Planctomycetes of the genus Singulisphaera possess chitinolytic capabilities.</title>
        <authorList>
            <person name="Ivanova A."/>
        </authorList>
    </citation>
    <scope>NUCLEOTIDE SEQUENCE</scope>
    <source>
        <strain evidence="2">Ch08T</strain>
    </source>
</reference>
<sequence length="134" mass="14191">MAQIRSDHEPGERYIVLRIIGGICTAIGALFLVAGTFFLVYGIYAFLTGPTGTPGRGGAPFAPPPASVLNVLSPIVILWALGAIGAGLEFMAMGYLIRLAIQVEENTRTSAHCLEKLCARVEPRTESPGSLFVS</sequence>
<evidence type="ECO:0000313" key="2">
    <source>
        <dbReference type="EMBL" id="XBH04549.1"/>
    </source>
</evidence>
<evidence type="ECO:0008006" key="3">
    <source>
        <dbReference type="Google" id="ProtNLM"/>
    </source>
</evidence>
<gene>
    <name evidence="2" type="ORF">V5E97_00615</name>
</gene>
<dbReference type="EMBL" id="CP155447">
    <property type="protein sequence ID" value="XBH04549.1"/>
    <property type="molecule type" value="Genomic_DNA"/>
</dbReference>
<dbReference type="AlphaFoldDB" id="A0AAU7CGR4"/>
<name>A0AAU7CGR4_9BACT</name>
<keyword evidence="1" id="KW-0472">Membrane</keyword>
<evidence type="ECO:0000256" key="1">
    <source>
        <dbReference type="SAM" id="Phobius"/>
    </source>
</evidence>
<accession>A0AAU7CGR4</accession>
<protein>
    <recommendedName>
        <fullName evidence="3">DUF3566 domain-containing protein</fullName>
    </recommendedName>
</protein>
<proteinExistence type="predicted"/>
<keyword evidence="1" id="KW-1133">Transmembrane helix</keyword>
<keyword evidence="1" id="KW-0812">Transmembrane</keyword>
<feature type="transmembrane region" description="Helical" evidence="1">
    <location>
        <begin position="20"/>
        <end position="47"/>
    </location>
</feature>
<organism evidence="2">
    <name type="scientific">Singulisphaera sp. Ch08</name>
    <dbReference type="NCBI Taxonomy" id="3120278"/>
    <lineage>
        <taxon>Bacteria</taxon>
        <taxon>Pseudomonadati</taxon>
        <taxon>Planctomycetota</taxon>
        <taxon>Planctomycetia</taxon>
        <taxon>Isosphaerales</taxon>
        <taxon>Isosphaeraceae</taxon>
        <taxon>Singulisphaera</taxon>
    </lineage>
</organism>
<feature type="transmembrane region" description="Helical" evidence="1">
    <location>
        <begin position="67"/>
        <end position="88"/>
    </location>
</feature>
<dbReference type="RefSeq" id="WP_406697321.1">
    <property type="nucleotide sequence ID" value="NZ_CP155447.1"/>
</dbReference>